<accession>A0ABY6L816</accession>
<organism evidence="1 2">
    <name type="scientific">Cordylochernes scorpioides</name>
    <dbReference type="NCBI Taxonomy" id="51811"/>
    <lineage>
        <taxon>Eukaryota</taxon>
        <taxon>Metazoa</taxon>
        <taxon>Ecdysozoa</taxon>
        <taxon>Arthropoda</taxon>
        <taxon>Chelicerata</taxon>
        <taxon>Arachnida</taxon>
        <taxon>Pseudoscorpiones</taxon>
        <taxon>Cheliferoidea</taxon>
        <taxon>Chernetidae</taxon>
        <taxon>Cordylochernes</taxon>
    </lineage>
</organism>
<name>A0ABY6L816_9ARAC</name>
<proteinExistence type="predicted"/>
<keyword evidence="2" id="KW-1185">Reference proteome</keyword>
<sequence>MKIDNKLQTSVYYKPSFTPSYIKFSSFCPMKTFFCATWTFITPSYNFRSLLHISHYSLGVQPASYSQV</sequence>
<dbReference type="Proteomes" id="UP001235939">
    <property type="component" value="Chromosome 14"/>
</dbReference>
<reference evidence="1 2" key="1">
    <citation type="submission" date="2022-01" db="EMBL/GenBank/DDBJ databases">
        <title>A chromosomal length assembly of Cordylochernes scorpioides.</title>
        <authorList>
            <person name="Zeh D."/>
            <person name="Zeh J."/>
        </authorList>
    </citation>
    <scope>NUCLEOTIDE SEQUENCE [LARGE SCALE GENOMIC DNA]</scope>
    <source>
        <strain evidence="1">IN4F17</strain>
        <tissue evidence="1">Whole Body</tissue>
    </source>
</reference>
<evidence type="ECO:0000313" key="2">
    <source>
        <dbReference type="Proteomes" id="UP001235939"/>
    </source>
</evidence>
<evidence type="ECO:0000313" key="1">
    <source>
        <dbReference type="EMBL" id="UYV76396.1"/>
    </source>
</evidence>
<dbReference type="EMBL" id="CP092876">
    <property type="protein sequence ID" value="UYV76396.1"/>
    <property type="molecule type" value="Genomic_DNA"/>
</dbReference>
<gene>
    <name evidence="1" type="ORF">LAZ67_14000281</name>
</gene>
<protein>
    <submittedName>
        <fullName evidence="1">Uncharacterized protein</fullName>
    </submittedName>
</protein>